<feature type="region of interest" description="Disordered" evidence="1">
    <location>
        <begin position="1"/>
        <end position="61"/>
    </location>
</feature>
<sequence>MASTAFRSVLARTPVESASPASSAASLPALASDDTQTPVSSNSGSAMSARNECTPTLPVPN</sequence>
<feature type="compositionally biased region" description="Polar residues" evidence="1">
    <location>
        <begin position="33"/>
        <end position="54"/>
    </location>
</feature>
<protein>
    <submittedName>
        <fullName evidence="2">Uncharacterized protein</fullName>
    </submittedName>
</protein>
<dbReference type="EMBL" id="CSBK01001833">
    <property type="protein sequence ID" value="COZ20049.1"/>
    <property type="molecule type" value="Genomic_DNA"/>
</dbReference>
<feature type="compositionally biased region" description="Low complexity" evidence="1">
    <location>
        <begin position="17"/>
        <end position="32"/>
    </location>
</feature>
<organism evidence="2 3">
    <name type="scientific">Mycobacterium tuberculosis</name>
    <dbReference type="NCBI Taxonomy" id="1773"/>
    <lineage>
        <taxon>Bacteria</taxon>
        <taxon>Bacillati</taxon>
        <taxon>Actinomycetota</taxon>
        <taxon>Actinomycetes</taxon>
        <taxon>Mycobacteriales</taxon>
        <taxon>Mycobacteriaceae</taxon>
        <taxon>Mycobacterium</taxon>
        <taxon>Mycobacterium tuberculosis complex</taxon>
    </lineage>
</organism>
<proteinExistence type="predicted"/>
<reference evidence="3" key="1">
    <citation type="submission" date="2015-03" db="EMBL/GenBank/DDBJ databases">
        <authorList>
            <consortium name="Pathogen Informatics"/>
        </authorList>
    </citation>
    <scope>NUCLEOTIDE SEQUENCE [LARGE SCALE GENOMIC DNA]</scope>
    <source>
        <strain evidence="3">N09902308</strain>
    </source>
</reference>
<comment type="caution">
    <text evidence="2">The sequence shown here is derived from an EMBL/GenBank/DDBJ whole genome shotgun (WGS) entry which is preliminary data.</text>
</comment>
<evidence type="ECO:0000256" key="1">
    <source>
        <dbReference type="SAM" id="MobiDB-lite"/>
    </source>
</evidence>
<name>A0A916LDR3_MYCTX</name>
<accession>A0A916LDR3</accession>
<dbReference type="AlphaFoldDB" id="A0A916LDR3"/>
<evidence type="ECO:0000313" key="3">
    <source>
        <dbReference type="Proteomes" id="UP000039021"/>
    </source>
</evidence>
<dbReference type="Proteomes" id="UP000039021">
    <property type="component" value="Unassembled WGS sequence"/>
</dbReference>
<gene>
    <name evidence="2" type="ORF">ERS007739_03499</name>
</gene>
<evidence type="ECO:0000313" key="2">
    <source>
        <dbReference type="EMBL" id="COZ20049.1"/>
    </source>
</evidence>